<protein>
    <submittedName>
        <fullName evidence="3">Uncharacterized protein</fullName>
    </submittedName>
</protein>
<keyword evidence="1" id="KW-0175">Coiled coil</keyword>
<feature type="compositionally biased region" description="Polar residues" evidence="2">
    <location>
        <begin position="323"/>
        <end position="342"/>
    </location>
</feature>
<evidence type="ECO:0000256" key="1">
    <source>
        <dbReference type="SAM" id="Coils"/>
    </source>
</evidence>
<evidence type="ECO:0000256" key="2">
    <source>
        <dbReference type="SAM" id="MobiDB-lite"/>
    </source>
</evidence>
<dbReference type="Proteomes" id="UP000807353">
    <property type="component" value="Unassembled WGS sequence"/>
</dbReference>
<sequence>MRNEFTTSIRNELLPFLQQQQGNTNNGYQQNRPRYACNFCGLEGHGIHTCNTAQRYINENKLRRENNRLVMGDGSPIPRGNPGETMLQCVDRIQQQQQFNNNAVPQRTSAMLEIVSPEVESPTTAQINMNELVREEDQVEVEAEIAAAEALVLELKRKARAQFDGVHLPPQNKGKAREAPPHPIPSTSSTSNAQSKSTPQPQLPQTTLPPNIQVTCDDPKPKDEANFSTTSSNYSEIARFATNTPTDTLFNPSLLDPTTHTLHSNSYPAIYNVSNYAKSEPSEPPRTVAEYEQTEFAASISKSRTSTPGQTHPVSVSPKRGTSVLSEPSLARSNASESTLSQTIHKRSAFAAKKYKPAAKKVKPIGATLPEDFQIVRNIQGNPLADIPILSPITTDFTPTGRYDEEAYNIIEKNHPPGFLISEECRFMHNFMMRNNDGFAWKESQKGSFRKDFFPPVRMPITEHVPWALKNIPIPPGIYNDVLEIVREKIAAGVYEQSNLSYRSRWFTVLRKGGGKLCIVHDLQPLNAVTICDSGMPPYTEQLAELIQRAHFSNGVTRFNYFPDTPWHLPPHLRSNGLVQFRPHFPWRRYICSPRRNP</sequence>
<dbReference type="OrthoDB" id="5599163at2759"/>
<dbReference type="AlphaFoldDB" id="A0A9P5Y7D6"/>
<feature type="region of interest" description="Disordered" evidence="2">
    <location>
        <begin position="164"/>
        <end position="231"/>
    </location>
</feature>
<dbReference type="Gene3D" id="3.10.10.10">
    <property type="entry name" value="HIV Type 1 Reverse Transcriptase, subunit A, domain 1"/>
    <property type="match status" value="1"/>
</dbReference>
<gene>
    <name evidence="3" type="ORF">BDZ94DRAFT_1297757</name>
</gene>
<feature type="compositionally biased region" description="Low complexity" evidence="2">
    <location>
        <begin position="185"/>
        <end position="210"/>
    </location>
</feature>
<evidence type="ECO:0000313" key="4">
    <source>
        <dbReference type="Proteomes" id="UP000807353"/>
    </source>
</evidence>
<name>A0A9P5Y7D6_9AGAR</name>
<reference evidence="3" key="1">
    <citation type="submission" date="2020-11" db="EMBL/GenBank/DDBJ databases">
        <authorList>
            <consortium name="DOE Joint Genome Institute"/>
            <person name="Ahrendt S."/>
            <person name="Riley R."/>
            <person name="Andreopoulos W."/>
            <person name="Labutti K."/>
            <person name="Pangilinan J."/>
            <person name="Ruiz-Duenas F.J."/>
            <person name="Barrasa J.M."/>
            <person name="Sanchez-Garcia M."/>
            <person name="Camarero S."/>
            <person name="Miyauchi S."/>
            <person name="Serrano A."/>
            <person name="Linde D."/>
            <person name="Babiker R."/>
            <person name="Drula E."/>
            <person name="Ayuso-Fernandez I."/>
            <person name="Pacheco R."/>
            <person name="Padilla G."/>
            <person name="Ferreira P."/>
            <person name="Barriuso J."/>
            <person name="Kellner H."/>
            <person name="Castanera R."/>
            <person name="Alfaro M."/>
            <person name="Ramirez L."/>
            <person name="Pisabarro A.G."/>
            <person name="Kuo A."/>
            <person name="Tritt A."/>
            <person name="Lipzen A."/>
            <person name="He G."/>
            <person name="Yan M."/>
            <person name="Ng V."/>
            <person name="Cullen D."/>
            <person name="Martin F."/>
            <person name="Rosso M.-N."/>
            <person name="Henrissat B."/>
            <person name="Hibbett D."/>
            <person name="Martinez A.T."/>
            <person name="Grigoriev I.V."/>
        </authorList>
    </citation>
    <scope>NUCLEOTIDE SEQUENCE</scope>
    <source>
        <strain evidence="3">CBS 247.69</strain>
    </source>
</reference>
<evidence type="ECO:0000313" key="3">
    <source>
        <dbReference type="EMBL" id="KAF9463545.1"/>
    </source>
</evidence>
<accession>A0A9P5Y7D6</accession>
<feature type="coiled-coil region" evidence="1">
    <location>
        <begin position="129"/>
        <end position="158"/>
    </location>
</feature>
<comment type="caution">
    <text evidence="3">The sequence shown here is derived from an EMBL/GenBank/DDBJ whole genome shotgun (WGS) entry which is preliminary data.</text>
</comment>
<dbReference type="EMBL" id="MU150261">
    <property type="protein sequence ID" value="KAF9463545.1"/>
    <property type="molecule type" value="Genomic_DNA"/>
</dbReference>
<dbReference type="SUPFAM" id="SSF56672">
    <property type="entry name" value="DNA/RNA polymerases"/>
    <property type="match status" value="1"/>
</dbReference>
<keyword evidence="4" id="KW-1185">Reference proteome</keyword>
<dbReference type="InterPro" id="IPR043502">
    <property type="entry name" value="DNA/RNA_pol_sf"/>
</dbReference>
<organism evidence="3 4">
    <name type="scientific">Collybia nuda</name>
    <dbReference type="NCBI Taxonomy" id="64659"/>
    <lineage>
        <taxon>Eukaryota</taxon>
        <taxon>Fungi</taxon>
        <taxon>Dikarya</taxon>
        <taxon>Basidiomycota</taxon>
        <taxon>Agaricomycotina</taxon>
        <taxon>Agaricomycetes</taxon>
        <taxon>Agaricomycetidae</taxon>
        <taxon>Agaricales</taxon>
        <taxon>Tricholomatineae</taxon>
        <taxon>Clitocybaceae</taxon>
        <taxon>Collybia</taxon>
    </lineage>
</organism>
<feature type="region of interest" description="Disordered" evidence="2">
    <location>
        <begin position="298"/>
        <end position="342"/>
    </location>
</feature>
<feature type="compositionally biased region" description="Polar residues" evidence="2">
    <location>
        <begin position="300"/>
        <end position="314"/>
    </location>
</feature>
<proteinExistence type="predicted"/>